<dbReference type="InterPro" id="IPR011993">
    <property type="entry name" value="PH-like_dom_sf"/>
</dbReference>
<dbReference type="Gene3D" id="2.30.29.30">
    <property type="entry name" value="Pleckstrin-homology domain (PH domain)/Phosphotyrosine-binding domain (PTB)"/>
    <property type="match status" value="1"/>
</dbReference>
<name>A0AAN8RCN0_9TELE</name>
<dbReference type="Pfam" id="PF00169">
    <property type="entry name" value="PH"/>
    <property type="match status" value="1"/>
</dbReference>
<evidence type="ECO:0000259" key="3">
    <source>
        <dbReference type="PROSITE" id="PS50003"/>
    </source>
</evidence>
<proteinExistence type="inferred from homology"/>
<gene>
    <name evidence="4" type="ORF">J4Q44_G00070140</name>
</gene>
<feature type="compositionally biased region" description="Polar residues" evidence="2">
    <location>
        <begin position="133"/>
        <end position="145"/>
    </location>
</feature>
<dbReference type="GO" id="GO:0005737">
    <property type="term" value="C:cytoplasm"/>
    <property type="evidence" value="ECO:0007669"/>
    <property type="project" value="TreeGrafter"/>
</dbReference>
<feature type="compositionally biased region" description="Polar residues" evidence="2">
    <location>
        <begin position="202"/>
        <end position="211"/>
    </location>
</feature>
<dbReference type="EMBL" id="JAGTTL010000005">
    <property type="protein sequence ID" value="KAK6322222.1"/>
    <property type="molecule type" value="Genomic_DNA"/>
</dbReference>
<dbReference type="InterPro" id="IPR046355">
    <property type="entry name" value="Gab1-4-like"/>
</dbReference>
<dbReference type="Proteomes" id="UP001356427">
    <property type="component" value="Unassembled WGS sequence"/>
</dbReference>
<feature type="region of interest" description="Disordered" evidence="2">
    <location>
        <begin position="396"/>
        <end position="441"/>
    </location>
</feature>
<evidence type="ECO:0000313" key="5">
    <source>
        <dbReference type="Proteomes" id="UP001356427"/>
    </source>
</evidence>
<comment type="similarity">
    <text evidence="1">Belongs to the GAB family.</text>
</comment>
<feature type="region of interest" description="Disordered" evidence="2">
    <location>
        <begin position="202"/>
        <end position="250"/>
    </location>
</feature>
<dbReference type="SUPFAM" id="SSF50729">
    <property type="entry name" value="PH domain-like"/>
    <property type="match status" value="1"/>
</dbReference>
<dbReference type="GO" id="GO:0007165">
    <property type="term" value="P:signal transduction"/>
    <property type="evidence" value="ECO:0007669"/>
    <property type="project" value="TreeGrafter"/>
</dbReference>
<evidence type="ECO:0000256" key="1">
    <source>
        <dbReference type="ARBA" id="ARBA00029462"/>
    </source>
</evidence>
<evidence type="ECO:0000256" key="2">
    <source>
        <dbReference type="SAM" id="MobiDB-lite"/>
    </source>
</evidence>
<dbReference type="PANTHER" id="PTHR45960:SF3">
    <property type="entry name" value="GRB2-ASSOCIATED-BINDING PROTEIN 3"/>
    <property type="match status" value="1"/>
</dbReference>
<protein>
    <recommendedName>
        <fullName evidence="3">PH domain-containing protein</fullName>
    </recommendedName>
</protein>
<accession>A0AAN8RCN0</accession>
<dbReference type="GO" id="GO:0035591">
    <property type="term" value="F:signaling adaptor activity"/>
    <property type="evidence" value="ECO:0007669"/>
    <property type="project" value="TreeGrafter"/>
</dbReference>
<reference evidence="4 5" key="1">
    <citation type="submission" date="2021-04" db="EMBL/GenBank/DDBJ databases">
        <authorList>
            <person name="De Guttry C."/>
            <person name="Zahm M."/>
            <person name="Klopp C."/>
            <person name="Cabau C."/>
            <person name="Louis A."/>
            <person name="Berthelot C."/>
            <person name="Parey E."/>
            <person name="Roest Crollius H."/>
            <person name="Montfort J."/>
            <person name="Robinson-Rechavi M."/>
            <person name="Bucao C."/>
            <person name="Bouchez O."/>
            <person name="Gislard M."/>
            <person name="Lluch J."/>
            <person name="Milhes M."/>
            <person name="Lampietro C."/>
            <person name="Lopez Roques C."/>
            <person name="Donnadieu C."/>
            <person name="Braasch I."/>
            <person name="Desvignes T."/>
            <person name="Postlethwait J."/>
            <person name="Bobe J."/>
            <person name="Wedekind C."/>
            <person name="Guiguen Y."/>
        </authorList>
    </citation>
    <scope>NUCLEOTIDE SEQUENCE [LARGE SCALE GENOMIC DNA]</scope>
    <source>
        <strain evidence="4">Cs_M1</strain>
        <tissue evidence="4">Blood</tissue>
    </source>
</reference>
<dbReference type="SMART" id="SM00233">
    <property type="entry name" value="PH"/>
    <property type="match status" value="1"/>
</dbReference>
<feature type="domain" description="PH" evidence="3">
    <location>
        <begin position="5"/>
        <end position="117"/>
    </location>
</feature>
<feature type="region of interest" description="Disordered" evidence="2">
    <location>
        <begin position="123"/>
        <end position="145"/>
    </location>
</feature>
<organism evidence="4 5">
    <name type="scientific">Coregonus suidteri</name>
    <dbReference type="NCBI Taxonomy" id="861788"/>
    <lineage>
        <taxon>Eukaryota</taxon>
        <taxon>Metazoa</taxon>
        <taxon>Chordata</taxon>
        <taxon>Craniata</taxon>
        <taxon>Vertebrata</taxon>
        <taxon>Euteleostomi</taxon>
        <taxon>Actinopterygii</taxon>
        <taxon>Neopterygii</taxon>
        <taxon>Teleostei</taxon>
        <taxon>Protacanthopterygii</taxon>
        <taxon>Salmoniformes</taxon>
        <taxon>Salmonidae</taxon>
        <taxon>Coregoninae</taxon>
        <taxon>Coregonus</taxon>
    </lineage>
</organism>
<sequence length="558" mass="62834">MSAGDVVCTGWLIKSPPEKKLKRYAWRRRWFVLRRGRMSGNADVLEYYRNTTSKKPIRTIDLRECEVQMQMEQRLVKREFQNQHIFVVKTSSRIFYLVAKTEEEMNSWVSQIREICHFGPLDDGTESEEGFSHTPTPQQPSPVLSRNMSLISNHDFMANGNSRVEMPSQMEPNHPLDYLVLSQCETGRFSISRCDSFSNSERSLEQNSSDATTEDVFSSPLGTDPSLTHDTPFSAPCGPTSTSSSPRTLHRTPNVFQFDKPYSSAILEATSDGLTPPPLPPKPVHLLEHLSDDGSHGPLAGIRQRLTGQPALIPRRISLSGLPDHFRRGDIEGNALRSRNKRLSLNLPHVIDTQSPYCHEDSYVSMASPPVFVGEDVSDGYVPMSPTPISFLKANGKTEAPLTPTPLSTADLHEDQEPPPINRDLKPRRRARPPPLDLRGLSTIRECPTHMPLIRTMTEPGNSLQGKLGFKGDQEASIPIESRQQLFSTNEGASQPWLRRSNLDYLSLDFNSASPSPVQKKPFLADEHRVDYVQVDEKKTQALQNTKMEWKDVRQSKV</sequence>
<comment type="caution">
    <text evidence="4">The sequence shown here is derived from an EMBL/GenBank/DDBJ whole genome shotgun (WGS) entry which is preliminary data.</text>
</comment>
<dbReference type="InterPro" id="IPR001849">
    <property type="entry name" value="PH_domain"/>
</dbReference>
<dbReference type="AlphaFoldDB" id="A0AAN8RCN0"/>
<dbReference type="PANTHER" id="PTHR45960">
    <property type="entry name" value="GRB2-ASSOCIATED-BINDING PROTEIN"/>
    <property type="match status" value="1"/>
</dbReference>
<evidence type="ECO:0000313" key="4">
    <source>
        <dbReference type="EMBL" id="KAK6322222.1"/>
    </source>
</evidence>
<keyword evidence="5" id="KW-1185">Reference proteome</keyword>
<dbReference type="PROSITE" id="PS50003">
    <property type="entry name" value="PH_DOMAIN"/>
    <property type="match status" value="1"/>
</dbReference>